<feature type="transmembrane region" description="Helical" evidence="1">
    <location>
        <begin position="299"/>
        <end position="320"/>
    </location>
</feature>
<evidence type="ECO:0000256" key="1">
    <source>
        <dbReference type="SAM" id="Phobius"/>
    </source>
</evidence>
<feature type="transmembrane region" description="Helical" evidence="1">
    <location>
        <begin position="112"/>
        <end position="133"/>
    </location>
</feature>
<accession>W4GBS2</accession>
<dbReference type="InterPro" id="IPR036259">
    <property type="entry name" value="MFS_trans_sf"/>
</dbReference>
<feature type="transmembrane region" description="Helical" evidence="1">
    <location>
        <begin position="139"/>
        <end position="160"/>
    </location>
</feature>
<keyword evidence="1" id="KW-0812">Transmembrane</keyword>
<name>W4GBS2_APHAT</name>
<feature type="transmembrane region" description="Helical" evidence="1">
    <location>
        <begin position="340"/>
        <end position="363"/>
    </location>
</feature>
<organism evidence="2">
    <name type="scientific">Aphanomyces astaci</name>
    <name type="common">Crayfish plague agent</name>
    <dbReference type="NCBI Taxonomy" id="112090"/>
    <lineage>
        <taxon>Eukaryota</taxon>
        <taxon>Sar</taxon>
        <taxon>Stramenopiles</taxon>
        <taxon>Oomycota</taxon>
        <taxon>Saprolegniomycetes</taxon>
        <taxon>Saprolegniales</taxon>
        <taxon>Verrucalvaceae</taxon>
        <taxon>Aphanomyces</taxon>
    </lineage>
</organism>
<dbReference type="OrthoDB" id="63490at2759"/>
<feature type="transmembrane region" description="Helical" evidence="1">
    <location>
        <begin position="172"/>
        <end position="190"/>
    </location>
</feature>
<feature type="transmembrane region" description="Helical" evidence="1">
    <location>
        <begin position="87"/>
        <end position="105"/>
    </location>
</feature>
<dbReference type="RefSeq" id="XP_009833428.1">
    <property type="nucleotide sequence ID" value="XM_009835126.1"/>
</dbReference>
<dbReference type="PANTHER" id="PTHR11360:SF317">
    <property type="entry name" value="MAJOR FACILITATOR SUPERFAMILY (MFS) PROFILE DOMAIN-CONTAINING PROTEIN-RELATED"/>
    <property type="match status" value="1"/>
</dbReference>
<feature type="transmembrane region" description="Helical" evidence="1">
    <location>
        <begin position="48"/>
        <end position="67"/>
    </location>
</feature>
<dbReference type="VEuPathDB" id="FungiDB:H257_09016"/>
<dbReference type="EMBL" id="KI913134">
    <property type="protein sequence ID" value="ETV77122.1"/>
    <property type="molecule type" value="Genomic_DNA"/>
</dbReference>
<feature type="transmembrane region" description="Helical" evidence="1">
    <location>
        <begin position="196"/>
        <end position="218"/>
    </location>
</feature>
<feature type="transmembrane region" description="Helical" evidence="1">
    <location>
        <begin position="406"/>
        <end position="426"/>
    </location>
</feature>
<sequence length="521" mass="56742">MWTWVADYWCINVPLKSVEELDAETWLVMCPRFGGTYATWTVLRFSRWHVAVLSWLSFFMLGSIYSFQILAPPLERYFAPYTGLSGFYGSTLVLGVVAAIVGPFVERRGPRTGMLLGSVLVVGGLALSHIAVVARNQSLFTWSYSALVGGGYGVVLLTAMSTLQKWFPDLRGFVSGLAIVSLGVGTGLWTKFVLTATTVPCDCVAITALLLFIVATMVMRTPPANFSVGGHDIHCVPVHTSSGQRMQHQHLQDEYFKVGMTLVNYSDHIANTDSNTDNVYFEHVRALSLVQCIASSDFMWLYVAFAANVAPIVLVVPSLFNIATTVLEASSEDASTFVRYLFLATSIGRFSGPAASDVLIRVCYANPAFAFGRKLMFGLLLTIQAVATGLLVVATHGNDSGSRFRWPAYVLGFALGGGFAIMPALVTDMFGVFNTGTMYGLLLTSWSMGATGWGLVAATDVVSNESVASQLWVLLVVAIVGVVVLPLVRTNTMDRFYRGYQLTMCDTVVVQVPSRKMRLEK</sequence>
<dbReference type="GeneID" id="20811012"/>
<keyword evidence="1" id="KW-1133">Transmembrane helix</keyword>
<protein>
    <recommendedName>
        <fullName evidence="3">Major facilitator superfamily (MFS) profile domain-containing protein</fullName>
    </recommendedName>
</protein>
<gene>
    <name evidence="2" type="ORF">H257_09016</name>
</gene>
<dbReference type="AlphaFoldDB" id="W4GBS2"/>
<evidence type="ECO:0008006" key="3">
    <source>
        <dbReference type="Google" id="ProtNLM"/>
    </source>
</evidence>
<keyword evidence="1" id="KW-0472">Membrane</keyword>
<dbReference type="SUPFAM" id="SSF103473">
    <property type="entry name" value="MFS general substrate transporter"/>
    <property type="match status" value="1"/>
</dbReference>
<proteinExistence type="predicted"/>
<dbReference type="PANTHER" id="PTHR11360">
    <property type="entry name" value="MONOCARBOXYLATE TRANSPORTER"/>
    <property type="match status" value="1"/>
</dbReference>
<feature type="transmembrane region" description="Helical" evidence="1">
    <location>
        <begin position="438"/>
        <end position="458"/>
    </location>
</feature>
<dbReference type="InterPro" id="IPR050327">
    <property type="entry name" value="Proton-linked_MCT"/>
</dbReference>
<feature type="transmembrane region" description="Helical" evidence="1">
    <location>
        <begin position="470"/>
        <end position="488"/>
    </location>
</feature>
<evidence type="ECO:0000313" key="2">
    <source>
        <dbReference type="EMBL" id="ETV77122.1"/>
    </source>
</evidence>
<reference evidence="2" key="1">
    <citation type="submission" date="2013-12" db="EMBL/GenBank/DDBJ databases">
        <title>The Genome Sequence of Aphanomyces astaci APO3.</title>
        <authorList>
            <consortium name="The Broad Institute Genomics Platform"/>
            <person name="Russ C."/>
            <person name="Tyler B."/>
            <person name="van West P."/>
            <person name="Dieguez-Uribeondo J."/>
            <person name="Young S.K."/>
            <person name="Zeng Q."/>
            <person name="Gargeya S."/>
            <person name="Fitzgerald M."/>
            <person name="Abouelleil A."/>
            <person name="Alvarado L."/>
            <person name="Chapman S.B."/>
            <person name="Gainer-Dewar J."/>
            <person name="Goldberg J."/>
            <person name="Griggs A."/>
            <person name="Gujja S."/>
            <person name="Hansen M."/>
            <person name="Howarth C."/>
            <person name="Imamovic A."/>
            <person name="Ireland A."/>
            <person name="Larimer J."/>
            <person name="McCowan C."/>
            <person name="Murphy C."/>
            <person name="Pearson M."/>
            <person name="Poon T.W."/>
            <person name="Priest M."/>
            <person name="Roberts A."/>
            <person name="Saif S."/>
            <person name="Shea T."/>
            <person name="Sykes S."/>
            <person name="Wortman J."/>
            <person name="Nusbaum C."/>
            <person name="Birren B."/>
        </authorList>
    </citation>
    <scope>NUCLEOTIDE SEQUENCE [LARGE SCALE GENOMIC DNA]</scope>
    <source>
        <strain evidence="2">APO3</strain>
    </source>
</reference>
<feature type="transmembrane region" description="Helical" evidence="1">
    <location>
        <begin position="375"/>
        <end position="394"/>
    </location>
</feature>